<gene>
    <name evidence="2" type="ORF">M9Y10_015806</name>
</gene>
<dbReference type="EMBL" id="JAPFFF010000020">
    <property type="protein sequence ID" value="KAK8857401.1"/>
    <property type="molecule type" value="Genomic_DNA"/>
</dbReference>
<feature type="domain" description="Protein kinase" evidence="1">
    <location>
        <begin position="14"/>
        <end position="275"/>
    </location>
</feature>
<evidence type="ECO:0000313" key="3">
    <source>
        <dbReference type="Proteomes" id="UP001470230"/>
    </source>
</evidence>
<name>A0ABR2I5C2_9EUKA</name>
<keyword evidence="3" id="KW-1185">Reference proteome</keyword>
<dbReference type="InterPro" id="IPR000719">
    <property type="entry name" value="Prot_kinase_dom"/>
</dbReference>
<reference evidence="2 3" key="1">
    <citation type="submission" date="2024-04" db="EMBL/GenBank/DDBJ databases">
        <title>Tritrichomonas musculus Genome.</title>
        <authorList>
            <person name="Alves-Ferreira E."/>
            <person name="Grigg M."/>
            <person name="Lorenzi H."/>
            <person name="Galac M."/>
        </authorList>
    </citation>
    <scope>NUCLEOTIDE SEQUENCE [LARGE SCALE GENOMIC DNA]</scope>
    <source>
        <strain evidence="2 3">EAF2021</strain>
    </source>
</reference>
<proteinExistence type="predicted"/>
<dbReference type="Pfam" id="PF07714">
    <property type="entry name" value="PK_Tyr_Ser-Thr"/>
    <property type="match status" value="1"/>
</dbReference>
<organism evidence="2 3">
    <name type="scientific">Tritrichomonas musculus</name>
    <dbReference type="NCBI Taxonomy" id="1915356"/>
    <lineage>
        <taxon>Eukaryota</taxon>
        <taxon>Metamonada</taxon>
        <taxon>Parabasalia</taxon>
        <taxon>Tritrichomonadida</taxon>
        <taxon>Tritrichomonadidae</taxon>
        <taxon>Tritrichomonas</taxon>
    </lineage>
</organism>
<protein>
    <recommendedName>
        <fullName evidence="1">Protein kinase domain-containing protein</fullName>
    </recommendedName>
</protein>
<dbReference type="InterPro" id="IPR050167">
    <property type="entry name" value="Ser_Thr_protein_kinase"/>
</dbReference>
<dbReference type="PROSITE" id="PS50011">
    <property type="entry name" value="PROTEIN_KINASE_DOM"/>
    <property type="match status" value="1"/>
</dbReference>
<dbReference type="PIRSF" id="PIRSF000654">
    <property type="entry name" value="Integrin-linked_kinase"/>
    <property type="match status" value="1"/>
</dbReference>
<dbReference type="SUPFAM" id="SSF56112">
    <property type="entry name" value="Protein kinase-like (PK-like)"/>
    <property type="match status" value="1"/>
</dbReference>
<dbReference type="Gene3D" id="1.10.510.10">
    <property type="entry name" value="Transferase(Phosphotransferase) domain 1"/>
    <property type="match status" value="1"/>
</dbReference>
<accession>A0ABR2I5C2</accession>
<evidence type="ECO:0000259" key="1">
    <source>
        <dbReference type="PROSITE" id="PS50011"/>
    </source>
</evidence>
<dbReference type="InterPro" id="IPR001245">
    <property type="entry name" value="Ser-Thr/Tyr_kinase_cat_dom"/>
</dbReference>
<dbReference type="PANTHER" id="PTHR23257">
    <property type="entry name" value="SERINE-THREONINE PROTEIN KINASE"/>
    <property type="match status" value="1"/>
</dbReference>
<dbReference type="Proteomes" id="UP001470230">
    <property type="component" value="Unassembled WGS sequence"/>
</dbReference>
<sequence length="302" mass="35083">MNIPSSNFLDLSKFEMQQKIKTDVLFDTYIVKKTNSNDFYFAKISHNDVTNDTPVSNLSILHESNILSKITHPSIIKLIGFSPQDFEHNKKHVMVTEYNSNGSLKQQHFGEISDTQKLIILFGIAAGMHYLQSNKIIFRNLNAENILLDDKFYPKICGFQLADKYKNSPYLASIEGKPIYIAPEIWEKGEYSEASDVYAFSMIAYQLFTGQIPFQKLNINEIYENVKNNKRPEIESFNIPKSYKKLIQMCWSQNINQRPSFEQIVNQLKTNESYLTKSVNTKEFLQYVDFIEKSEIKFNADK</sequence>
<evidence type="ECO:0000313" key="2">
    <source>
        <dbReference type="EMBL" id="KAK8857401.1"/>
    </source>
</evidence>
<comment type="caution">
    <text evidence="2">The sequence shown here is derived from an EMBL/GenBank/DDBJ whole genome shotgun (WGS) entry which is preliminary data.</text>
</comment>
<dbReference type="InterPro" id="IPR011009">
    <property type="entry name" value="Kinase-like_dom_sf"/>
</dbReference>